<keyword evidence="5 8" id="KW-0804">Transcription</keyword>
<feature type="region of interest" description="Disordered" evidence="9">
    <location>
        <begin position="506"/>
        <end position="537"/>
    </location>
</feature>
<feature type="compositionally biased region" description="Polar residues" evidence="9">
    <location>
        <begin position="125"/>
        <end position="135"/>
    </location>
</feature>
<accession>A0A8H7V2U2</accession>
<keyword evidence="11" id="KW-1185">Reference proteome</keyword>
<dbReference type="GO" id="GO:0070847">
    <property type="term" value="C:core mediator complex"/>
    <property type="evidence" value="ECO:0007669"/>
    <property type="project" value="TreeGrafter"/>
</dbReference>
<dbReference type="GO" id="GO:0016592">
    <property type="term" value="C:mediator complex"/>
    <property type="evidence" value="ECO:0007669"/>
    <property type="project" value="InterPro"/>
</dbReference>
<dbReference type="GO" id="GO:0003712">
    <property type="term" value="F:transcription coregulator activity"/>
    <property type="evidence" value="ECO:0007669"/>
    <property type="project" value="InterPro"/>
</dbReference>
<proteinExistence type="inferred from homology"/>
<evidence type="ECO:0000313" key="11">
    <source>
        <dbReference type="Proteomes" id="UP000603453"/>
    </source>
</evidence>
<dbReference type="OrthoDB" id="10251234at2759"/>
<comment type="caution">
    <text evidence="10">The sequence shown here is derived from an EMBL/GenBank/DDBJ whole genome shotgun (WGS) entry which is preliminary data.</text>
</comment>
<evidence type="ECO:0000256" key="4">
    <source>
        <dbReference type="ARBA" id="ARBA00023015"/>
    </source>
</evidence>
<dbReference type="GO" id="GO:0006357">
    <property type="term" value="P:regulation of transcription by RNA polymerase II"/>
    <property type="evidence" value="ECO:0007669"/>
    <property type="project" value="InterPro"/>
</dbReference>
<keyword evidence="4 8" id="KW-0805">Transcription regulation</keyword>
<evidence type="ECO:0000256" key="8">
    <source>
        <dbReference type="RuleBase" id="RU364140"/>
    </source>
</evidence>
<dbReference type="PANTHER" id="PTHR13114:SF7">
    <property type="entry name" value="MEDIATOR OF RNA POLYMERASE II TRANSCRIPTION SUBUNIT 17"/>
    <property type="match status" value="1"/>
</dbReference>
<feature type="region of interest" description="Disordered" evidence="9">
    <location>
        <begin position="125"/>
        <end position="156"/>
    </location>
</feature>
<evidence type="ECO:0000256" key="1">
    <source>
        <dbReference type="ARBA" id="ARBA00004123"/>
    </source>
</evidence>
<sequence length="822" mass="91368">MSDITSEESSLSSDEEDSNQQTKAVCGECGKELDNKWKCTACRIECPICNRALTKNPEEFCERCFKKCQLHGLYKPSIDNNVVDITNEGQEILKTYETTLPEKLMQSVDRIWFERGEWKDITEKSLSQSLNSQEPTLVETDSDEEQDAPQAVQLPPAGYDIGKLRESVINKLSHAKSEIDVALDVINVLTAGNRHSTAAKDFVVPPGSLAATYVTKPKPTPKAQLESLQLTLGLKRQKQKQASDFLKRSAFSLKKIVEKEEVFWDEALDIRRNNWMMQANPQPGGSSISVQYGFTEVGSDFNEASVGELKRSGDNSNKLQMALPHSTARKVGVRVSQSHTGKLGLGQDTFSEGILGISTDAGNNQDDSTSCRSNTRTAHSDIQNQLAEAQSTVFDAELYSKVLAEAQALNSNVRFLDDEIVINIDGQIDLSVSKSLSSSNSKCLNGGSTQEIISRNIDASLRLLLLQHHKFNLWKDRAKILSSNHKIQQLLLLNESSHINHTANNAPTSANNNNPANNNITNNNGNVNNNLGNTVGTNNSVPVPNTNTSNIPFHRARVALTSHSQLTRVLPKEIPILLPIMSLTKFWVQFDRIRHVVHSMTSPFSGNGGLTISVHFKFHDPLLSKPSYSKLTYDAYPGNSEIALSLGISILKGPSLHFGFNQLGSISVCLPQTTVILQNVSEFEAFLSRELKVICLRTVCDVANDIIQRHESYIMATGSDKRRLLWKVNQVDEAVHGSICWYHTSWSHHEWRNINISLEITNVVKPSYSLQFRLCAMPDLVEEVYALNLATIDPSKIALNFKERARIVIQDIIYDSTAQKNP</sequence>
<dbReference type="EMBL" id="JAEPRD010000021">
    <property type="protein sequence ID" value="KAG2208086.1"/>
    <property type="molecule type" value="Genomic_DNA"/>
</dbReference>
<dbReference type="Proteomes" id="UP000603453">
    <property type="component" value="Unassembled WGS sequence"/>
</dbReference>
<evidence type="ECO:0000256" key="2">
    <source>
        <dbReference type="ARBA" id="ARBA00005635"/>
    </source>
</evidence>
<dbReference type="Pfam" id="PF10156">
    <property type="entry name" value="Med17"/>
    <property type="match status" value="1"/>
</dbReference>
<reference evidence="10" key="1">
    <citation type="submission" date="2020-12" db="EMBL/GenBank/DDBJ databases">
        <title>Metabolic potential, ecology and presence of endohyphal bacteria is reflected in genomic diversity of Mucoromycotina.</title>
        <authorList>
            <person name="Muszewska A."/>
            <person name="Okrasinska A."/>
            <person name="Steczkiewicz K."/>
            <person name="Drgas O."/>
            <person name="Orlowska M."/>
            <person name="Perlinska-Lenart U."/>
            <person name="Aleksandrzak-Piekarczyk T."/>
            <person name="Szatraj K."/>
            <person name="Zielenkiewicz U."/>
            <person name="Pilsyk S."/>
            <person name="Malc E."/>
            <person name="Mieczkowski P."/>
            <person name="Kruszewska J.S."/>
            <person name="Biernat P."/>
            <person name="Pawlowska J."/>
        </authorList>
    </citation>
    <scope>NUCLEOTIDE SEQUENCE</scope>
    <source>
        <strain evidence="10">WA0000017839</strain>
    </source>
</reference>
<dbReference type="InterPro" id="IPR019313">
    <property type="entry name" value="Mediator_Med17"/>
</dbReference>
<organism evidence="10 11">
    <name type="scientific">Mucor saturninus</name>
    <dbReference type="NCBI Taxonomy" id="64648"/>
    <lineage>
        <taxon>Eukaryota</taxon>
        <taxon>Fungi</taxon>
        <taxon>Fungi incertae sedis</taxon>
        <taxon>Mucoromycota</taxon>
        <taxon>Mucoromycotina</taxon>
        <taxon>Mucoromycetes</taxon>
        <taxon>Mucorales</taxon>
        <taxon>Mucorineae</taxon>
        <taxon>Mucoraceae</taxon>
        <taxon>Mucor</taxon>
    </lineage>
</organism>
<keyword evidence="8" id="KW-0010">Activator</keyword>
<evidence type="ECO:0000313" key="10">
    <source>
        <dbReference type="EMBL" id="KAG2208086.1"/>
    </source>
</evidence>
<name>A0A8H7V2U2_9FUNG</name>
<dbReference type="AlphaFoldDB" id="A0A8H7V2U2"/>
<evidence type="ECO:0000256" key="7">
    <source>
        <dbReference type="ARBA" id="ARBA00032014"/>
    </source>
</evidence>
<evidence type="ECO:0000256" key="6">
    <source>
        <dbReference type="ARBA" id="ARBA00023242"/>
    </source>
</evidence>
<protein>
    <recommendedName>
        <fullName evidence="3 8">Mediator of RNA polymerase II transcription subunit 17</fullName>
    </recommendedName>
    <alternativeName>
        <fullName evidence="7 8">Mediator complex subunit 17</fullName>
    </alternativeName>
</protein>
<comment type="subunit">
    <text evidence="8">Component of the Mediator complex.</text>
</comment>
<evidence type="ECO:0000256" key="9">
    <source>
        <dbReference type="SAM" id="MobiDB-lite"/>
    </source>
</evidence>
<keyword evidence="6 8" id="KW-0539">Nucleus</keyword>
<gene>
    <name evidence="8" type="primary">MED17</name>
    <name evidence="10" type="ORF">INT47_010448</name>
</gene>
<dbReference type="PANTHER" id="PTHR13114">
    <property type="entry name" value="MEDIATOR OF RNA POLYMERASE II TRANSCRIPTION SUBUNIT 17"/>
    <property type="match status" value="1"/>
</dbReference>
<comment type="subcellular location">
    <subcellularLocation>
        <location evidence="1 8">Nucleus</location>
    </subcellularLocation>
</comment>
<evidence type="ECO:0000256" key="3">
    <source>
        <dbReference type="ARBA" id="ARBA00019610"/>
    </source>
</evidence>
<comment type="function">
    <text evidence="8">Component of the Mediator complex, a coactivator involved in the regulated transcription of nearly all RNA polymerase II-dependent genes. Mediator functions as a bridge to convey information from gene-specific regulatory proteins to the basal RNA polymerase II transcription machinery. Mediator is recruited to promoters by direct interactions with regulatory proteins and serves as a scaffold for the assembly of a functional preinitiation complex with RNA polymerase II and the general transcription factors.</text>
</comment>
<evidence type="ECO:0000256" key="5">
    <source>
        <dbReference type="ARBA" id="ARBA00023163"/>
    </source>
</evidence>
<comment type="similarity">
    <text evidence="2 8">Belongs to the Mediator complex subunit 17 family.</text>
</comment>